<comment type="pathway">
    <text evidence="1">Lipid metabolism.</text>
</comment>
<keyword evidence="8" id="KW-0520">NAD</keyword>
<keyword evidence="7 8" id="KW-0275">Fatty acid biosynthesis</keyword>
<evidence type="ECO:0000256" key="6">
    <source>
        <dbReference type="ARBA" id="ARBA00023098"/>
    </source>
</evidence>
<keyword evidence="10" id="KW-1185">Reference proteome</keyword>
<dbReference type="SUPFAM" id="SSF51735">
    <property type="entry name" value="NAD(P)-binding Rossmann-fold domains"/>
    <property type="match status" value="1"/>
</dbReference>
<dbReference type="EC" id="1.3.1.9" evidence="8"/>
<dbReference type="PIRSF" id="PIRSF000094">
    <property type="entry name" value="Enoyl-ACP_rdct"/>
    <property type="match status" value="1"/>
</dbReference>
<dbReference type="Gene3D" id="3.40.50.720">
    <property type="entry name" value="NAD(P)-binding Rossmann-like Domain"/>
    <property type="match status" value="1"/>
</dbReference>
<evidence type="ECO:0000256" key="8">
    <source>
        <dbReference type="PIRNR" id="PIRNR000094"/>
    </source>
</evidence>
<evidence type="ECO:0000256" key="2">
    <source>
        <dbReference type="ARBA" id="ARBA00009233"/>
    </source>
</evidence>
<proteinExistence type="inferred from homology"/>
<dbReference type="InterPro" id="IPR014358">
    <property type="entry name" value="Enoyl-ACP_Rdtase_NADH"/>
</dbReference>
<evidence type="ECO:0000256" key="4">
    <source>
        <dbReference type="ARBA" id="ARBA00022832"/>
    </source>
</evidence>
<comment type="catalytic activity">
    <reaction evidence="8">
        <text>a 2,3-saturated acyl-[ACP] + NAD(+) = a (2E)-enoyl-[ACP] + NADH + H(+)</text>
        <dbReference type="Rhea" id="RHEA:10240"/>
        <dbReference type="Rhea" id="RHEA-COMP:9925"/>
        <dbReference type="Rhea" id="RHEA-COMP:9926"/>
        <dbReference type="ChEBI" id="CHEBI:15378"/>
        <dbReference type="ChEBI" id="CHEBI:57540"/>
        <dbReference type="ChEBI" id="CHEBI:57945"/>
        <dbReference type="ChEBI" id="CHEBI:78784"/>
        <dbReference type="ChEBI" id="CHEBI:78785"/>
        <dbReference type="EC" id="1.3.1.9"/>
    </reaction>
</comment>
<evidence type="ECO:0000256" key="5">
    <source>
        <dbReference type="ARBA" id="ARBA00023002"/>
    </source>
</evidence>
<keyword evidence="6" id="KW-0443">Lipid metabolism</keyword>
<evidence type="ECO:0000256" key="7">
    <source>
        <dbReference type="ARBA" id="ARBA00023160"/>
    </source>
</evidence>
<keyword evidence="5 8" id="KW-0560">Oxidoreductase</keyword>
<dbReference type="Proteomes" id="UP001500689">
    <property type="component" value="Unassembled WGS sequence"/>
</dbReference>
<dbReference type="Pfam" id="PF13561">
    <property type="entry name" value="adh_short_C2"/>
    <property type="match status" value="1"/>
</dbReference>
<dbReference type="EMBL" id="BAAAZN010000016">
    <property type="protein sequence ID" value="GAA3570137.1"/>
    <property type="molecule type" value="Genomic_DNA"/>
</dbReference>
<keyword evidence="3 8" id="KW-0444">Lipid biosynthesis</keyword>
<dbReference type="InterPro" id="IPR002347">
    <property type="entry name" value="SDR_fam"/>
</dbReference>
<evidence type="ECO:0000313" key="10">
    <source>
        <dbReference type="Proteomes" id="UP001500689"/>
    </source>
</evidence>
<evidence type="ECO:0000313" key="9">
    <source>
        <dbReference type="EMBL" id="GAA3570137.1"/>
    </source>
</evidence>
<evidence type="ECO:0000256" key="3">
    <source>
        <dbReference type="ARBA" id="ARBA00022516"/>
    </source>
</evidence>
<protein>
    <recommendedName>
        <fullName evidence="8">Enoyl-[acyl-carrier-protein] reductase [NADH]</fullName>
        <ecNumber evidence="8">1.3.1.9</ecNumber>
    </recommendedName>
</protein>
<comment type="similarity">
    <text evidence="2 8">Belongs to the short-chain dehydrogenases/reductases (SDR) family. FabI subfamily.</text>
</comment>
<dbReference type="PANTHER" id="PTHR43159:SF2">
    <property type="entry name" value="ENOYL-[ACYL-CARRIER-PROTEIN] REDUCTASE [NADH], CHLOROPLASTIC"/>
    <property type="match status" value="1"/>
</dbReference>
<sequence length="255" mass="26988">MPGLLEGKRLLITGVITDASLAFHAARIAQQEGAQVVLTGFGRLSLVERIAKRLPEPAPVLELDATNQEHLDSLADRVREHVDGLDGVLHSIGFAPPSCLGAPFLDAPSDDVKVAVDVSAFSFKSLAVATLPLLERGASIVGMDFDARVAWPAYNWMGVAKAALESVNRYLAKELGPRGIRVNLVSAGPMKTMAARSIPGFEELEAGWDERAPLGWDSTNPDATAKTVCVALSDWLPATTGSMIMVDGGVHALGI</sequence>
<dbReference type="PANTHER" id="PTHR43159">
    <property type="entry name" value="ENOYL-[ACYL-CARRIER-PROTEIN] REDUCTASE"/>
    <property type="match status" value="1"/>
</dbReference>
<accession>A0ABP6XNM5</accession>
<keyword evidence="4" id="KW-0276">Fatty acid metabolism</keyword>
<evidence type="ECO:0000256" key="1">
    <source>
        <dbReference type="ARBA" id="ARBA00005189"/>
    </source>
</evidence>
<dbReference type="RefSeq" id="WP_344866335.1">
    <property type="nucleotide sequence ID" value="NZ_BAAAZN010000016.1"/>
</dbReference>
<comment type="caution">
    <text evidence="9">The sequence shown here is derived from an EMBL/GenBank/DDBJ whole genome shotgun (WGS) entry which is preliminary data.</text>
</comment>
<organism evidence="9 10">
    <name type="scientific">Amycolatopsis ultiminotia</name>
    <dbReference type="NCBI Taxonomy" id="543629"/>
    <lineage>
        <taxon>Bacteria</taxon>
        <taxon>Bacillati</taxon>
        <taxon>Actinomycetota</taxon>
        <taxon>Actinomycetes</taxon>
        <taxon>Pseudonocardiales</taxon>
        <taxon>Pseudonocardiaceae</taxon>
        <taxon>Amycolatopsis</taxon>
    </lineage>
</organism>
<dbReference type="InterPro" id="IPR036291">
    <property type="entry name" value="NAD(P)-bd_dom_sf"/>
</dbReference>
<gene>
    <name evidence="9" type="primary">fabI</name>
    <name evidence="9" type="ORF">GCM10022222_62790</name>
</gene>
<reference evidence="10" key="1">
    <citation type="journal article" date="2019" name="Int. J. Syst. Evol. Microbiol.">
        <title>The Global Catalogue of Microorganisms (GCM) 10K type strain sequencing project: providing services to taxonomists for standard genome sequencing and annotation.</title>
        <authorList>
            <consortium name="The Broad Institute Genomics Platform"/>
            <consortium name="The Broad Institute Genome Sequencing Center for Infectious Disease"/>
            <person name="Wu L."/>
            <person name="Ma J."/>
        </authorList>
    </citation>
    <scope>NUCLEOTIDE SEQUENCE [LARGE SCALE GENOMIC DNA]</scope>
    <source>
        <strain evidence="10">JCM 16898</strain>
    </source>
</reference>
<dbReference type="NCBIfam" id="NF005908">
    <property type="entry name" value="PRK07889.1"/>
    <property type="match status" value="1"/>
</dbReference>
<name>A0ABP6XNM5_9PSEU</name>